<dbReference type="InterPro" id="IPR022398">
    <property type="entry name" value="Peptidase_S8_His-AS"/>
</dbReference>
<evidence type="ECO:0000256" key="1">
    <source>
        <dbReference type="ARBA" id="ARBA00011073"/>
    </source>
</evidence>
<evidence type="ECO:0000259" key="7">
    <source>
        <dbReference type="Pfam" id="PF00082"/>
    </source>
</evidence>
<feature type="active site" description="Charge relay system" evidence="6">
    <location>
        <position position="123"/>
    </location>
</feature>
<organism evidence="8 9">
    <name type="scientific">Anoxybacteroides rupiense</name>
    <dbReference type="NCBI Taxonomy" id="311460"/>
    <lineage>
        <taxon>Bacteria</taxon>
        <taxon>Bacillati</taxon>
        <taxon>Bacillota</taxon>
        <taxon>Bacilli</taxon>
        <taxon>Bacillales</taxon>
        <taxon>Anoxybacillaceae</taxon>
        <taxon>Anoxybacteroides</taxon>
    </lineage>
</organism>
<dbReference type="PROSITE" id="PS51892">
    <property type="entry name" value="SUBTILASE"/>
    <property type="match status" value="1"/>
</dbReference>
<dbReference type="InterPro" id="IPR036852">
    <property type="entry name" value="Peptidase_S8/S53_dom_sf"/>
</dbReference>
<feature type="active site" description="Charge relay system" evidence="6">
    <location>
        <position position="90"/>
    </location>
</feature>
<evidence type="ECO:0000256" key="2">
    <source>
        <dbReference type="ARBA" id="ARBA00022670"/>
    </source>
</evidence>
<reference evidence="8 9" key="1">
    <citation type="submission" date="2023-01" db="EMBL/GenBank/DDBJ databases">
        <title>Genome-based reclassification of Anoxybacillus geothermalis as a later heterotypic synonym of Anoxybacillus rupiensis.</title>
        <authorList>
            <person name="Inan Bektas K."/>
            <person name="Canakci S."/>
            <person name="Belduz A.A."/>
            <person name="Guler H.H."/>
        </authorList>
    </citation>
    <scope>NUCLEOTIDE SEQUENCE [LARGE SCALE GENOMIC DNA]</scope>
    <source>
        <strain evidence="8 9">DSM 17127</strain>
    </source>
</reference>
<dbReference type="InterPro" id="IPR050131">
    <property type="entry name" value="Peptidase_S8_subtilisin-like"/>
</dbReference>
<dbReference type="SUPFAM" id="SSF52743">
    <property type="entry name" value="Subtilisin-like"/>
    <property type="match status" value="1"/>
</dbReference>
<evidence type="ECO:0000256" key="3">
    <source>
        <dbReference type="ARBA" id="ARBA00022723"/>
    </source>
</evidence>
<dbReference type="CDD" id="cd07477">
    <property type="entry name" value="Peptidases_S8_Subtilisin_subset"/>
    <property type="match status" value="1"/>
</dbReference>
<dbReference type="Proteomes" id="UP001213979">
    <property type="component" value="Unassembled WGS sequence"/>
</dbReference>
<dbReference type="InterPro" id="IPR023827">
    <property type="entry name" value="Peptidase_S8_Asp-AS"/>
</dbReference>
<dbReference type="PANTHER" id="PTHR43806">
    <property type="entry name" value="PEPTIDASE S8"/>
    <property type="match status" value="1"/>
</dbReference>
<feature type="domain" description="Peptidase S8/S53" evidence="7">
    <location>
        <begin position="83"/>
        <end position="309"/>
    </location>
</feature>
<dbReference type="InterPro" id="IPR000209">
    <property type="entry name" value="Peptidase_S8/S53_dom"/>
</dbReference>
<dbReference type="PROSITE" id="PS00137">
    <property type="entry name" value="SUBTILASE_HIS"/>
    <property type="match status" value="1"/>
</dbReference>
<protein>
    <submittedName>
        <fullName evidence="8">S8 family peptidase</fullName>
    </submittedName>
</protein>
<evidence type="ECO:0000256" key="6">
    <source>
        <dbReference type="PROSITE-ProRule" id="PRU01240"/>
    </source>
</evidence>
<keyword evidence="4 6" id="KW-0378">Hydrolase</keyword>
<dbReference type="Gene3D" id="3.40.50.200">
    <property type="entry name" value="Peptidase S8/S53 domain"/>
    <property type="match status" value="1"/>
</dbReference>
<name>A0ABT5W8D8_9BACL</name>
<dbReference type="PROSITE" id="PS00136">
    <property type="entry name" value="SUBTILASE_ASP"/>
    <property type="match status" value="1"/>
</dbReference>
<gene>
    <name evidence="8" type="ORF">PNH38_17265</name>
</gene>
<sequence>MLTLVISFYISKDFFGVNNPKTYVSSSTNSGEEKSSNLKLVNNSERKVNDLQLLISKKKQVVPWGVNSLGIDKLQAKKVSIPKIKVAILDSGINKEHEDLKGKVVKEFNAINPRQPVSDNYGHGTAVAGIIAANDNEVGIRGVSPNVEIYSVKVLDDKGHGNVRNLVRGIQWCIDNKVQIINISFGMSSDHPQLRKAIEAATSSGIIVIAAAGNNYGGKADYPASYKDVISVTAVNSNYKVAGFSARGKIDFSAPGVDILTTSKNGGYAMYSGTSLAAAYVTGIISIILEKHEQFGISMRDKKLSSKMISILKKYSIDIGNKTYYGNGFIKLS</sequence>
<dbReference type="InterPro" id="IPR015500">
    <property type="entry name" value="Peptidase_S8_subtilisin-rel"/>
</dbReference>
<dbReference type="PANTHER" id="PTHR43806:SF11">
    <property type="entry name" value="CEREVISIN-RELATED"/>
    <property type="match status" value="1"/>
</dbReference>
<evidence type="ECO:0000256" key="5">
    <source>
        <dbReference type="ARBA" id="ARBA00022825"/>
    </source>
</evidence>
<comment type="caution">
    <text evidence="8">The sequence shown here is derived from an EMBL/GenBank/DDBJ whole genome shotgun (WGS) entry which is preliminary data.</text>
</comment>
<dbReference type="PRINTS" id="PR00723">
    <property type="entry name" value="SUBTILISIN"/>
</dbReference>
<dbReference type="Pfam" id="PF00082">
    <property type="entry name" value="Peptidase_S8"/>
    <property type="match status" value="1"/>
</dbReference>
<feature type="active site" description="Charge relay system" evidence="6">
    <location>
        <position position="275"/>
    </location>
</feature>
<keyword evidence="3" id="KW-0479">Metal-binding</keyword>
<dbReference type="InterPro" id="IPR034202">
    <property type="entry name" value="Subtilisin_Carlsberg-like"/>
</dbReference>
<keyword evidence="2 6" id="KW-0645">Protease</keyword>
<accession>A0ABT5W8D8</accession>
<evidence type="ECO:0000313" key="8">
    <source>
        <dbReference type="EMBL" id="MDE8565593.1"/>
    </source>
</evidence>
<keyword evidence="9" id="KW-1185">Reference proteome</keyword>
<keyword evidence="5 6" id="KW-0720">Serine protease</keyword>
<dbReference type="EMBL" id="JAQOTG010000027">
    <property type="protein sequence ID" value="MDE8565593.1"/>
    <property type="molecule type" value="Genomic_DNA"/>
</dbReference>
<evidence type="ECO:0000256" key="4">
    <source>
        <dbReference type="ARBA" id="ARBA00022801"/>
    </source>
</evidence>
<evidence type="ECO:0000313" key="9">
    <source>
        <dbReference type="Proteomes" id="UP001213979"/>
    </source>
</evidence>
<comment type="similarity">
    <text evidence="1 6">Belongs to the peptidase S8 family.</text>
</comment>
<proteinExistence type="inferred from homology"/>